<accession>A0A1K1NZR0</accession>
<dbReference type="RefSeq" id="WP_156032859.1">
    <property type="nucleotide sequence ID" value="NZ_FNQG01000003.1"/>
</dbReference>
<name>A0A1K1NZR0_SELRU</name>
<dbReference type="Proteomes" id="UP000182958">
    <property type="component" value="Unassembled WGS sequence"/>
</dbReference>
<dbReference type="EMBL" id="FNQG01000003">
    <property type="protein sequence ID" value="SDZ85214.1"/>
    <property type="molecule type" value="Genomic_DNA"/>
</dbReference>
<dbReference type="EMBL" id="FOJX01000002">
    <property type="protein sequence ID" value="SFA84244.1"/>
    <property type="molecule type" value="Genomic_DNA"/>
</dbReference>
<evidence type="ECO:0000313" key="5">
    <source>
        <dbReference type="Proteomes" id="UP000183469"/>
    </source>
</evidence>
<evidence type="ECO:0000313" key="2">
    <source>
        <dbReference type="EMBL" id="SFA84244.1"/>
    </source>
</evidence>
<dbReference type="EMBL" id="FPJA01000007">
    <property type="protein sequence ID" value="SFW40815.1"/>
    <property type="molecule type" value="Genomic_DNA"/>
</dbReference>
<proteinExistence type="predicted"/>
<reference evidence="3" key="2">
    <citation type="submission" date="2016-11" db="EMBL/GenBank/DDBJ databases">
        <authorList>
            <person name="Jaros S."/>
            <person name="Januszkiewicz K."/>
            <person name="Wedrychowicz H."/>
        </authorList>
    </citation>
    <scope>NUCLEOTIDE SEQUENCE [LARGE SCALE GENOMIC DNA]</scope>
    <source>
        <strain evidence="3">C3</strain>
    </source>
</reference>
<protein>
    <submittedName>
        <fullName evidence="3">Uncharacterized protein</fullName>
    </submittedName>
</protein>
<dbReference type="Proteomes" id="UP000183469">
    <property type="component" value="Unassembled WGS sequence"/>
</dbReference>
<evidence type="ECO:0000313" key="6">
    <source>
        <dbReference type="Proteomes" id="UP000183843"/>
    </source>
</evidence>
<reference evidence="4" key="3">
    <citation type="submission" date="2016-11" db="EMBL/GenBank/DDBJ databases">
        <authorList>
            <person name="Varghese N."/>
            <person name="Submissions S."/>
        </authorList>
    </citation>
    <scope>NUCLEOTIDE SEQUENCE [LARGE SCALE GENOMIC DNA]</scope>
    <source>
        <strain evidence="4">C3</strain>
    </source>
</reference>
<evidence type="ECO:0000313" key="4">
    <source>
        <dbReference type="Proteomes" id="UP000182958"/>
    </source>
</evidence>
<dbReference type="AlphaFoldDB" id="A0A1K1NZR0"/>
<dbReference type="Proteomes" id="UP000183843">
    <property type="component" value="Unassembled WGS sequence"/>
</dbReference>
<evidence type="ECO:0000313" key="1">
    <source>
        <dbReference type="EMBL" id="SDZ85214.1"/>
    </source>
</evidence>
<gene>
    <name evidence="3" type="ORF">SAMN02910323_1665</name>
    <name evidence="2" type="ORF">SAMN05216587_102224</name>
    <name evidence="1" type="ORF">SAMN05660648_00919</name>
</gene>
<sequence>MGIERELQETDFSRFSKVKGNLKEHLHEIRAQKRELSWDELDNLAAAGGPNPHKPINK</sequence>
<reference evidence="5 6" key="1">
    <citation type="submission" date="2016-10" db="EMBL/GenBank/DDBJ databases">
        <authorList>
            <person name="de Groot N.N."/>
        </authorList>
    </citation>
    <scope>NUCLEOTIDE SEQUENCE [LARGE SCALE GENOMIC DNA]</scope>
    <source>
        <strain evidence="1 5">DSM 2872</strain>
        <strain evidence="2 6">L14</strain>
    </source>
</reference>
<organism evidence="3 4">
    <name type="scientific">Selenomonas ruminantium</name>
    <dbReference type="NCBI Taxonomy" id="971"/>
    <lineage>
        <taxon>Bacteria</taxon>
        <taxon>Bacillati</taxon>
        <taxon>Bacillota</taxon>
        <taxon>Negativicutes</taxon>
        <taxon>Selenomonadales</taxon>
        <taxon>Selenomonadaceae</taxon>
        <taxon>Selenomonas</taxon>
    </lineage>
</organism>
<keyword evidence="4" id="KW-1185">Reference proteome</keyword>
<evidence type="ECO:0000313" key="3">
    <source>
        <dbReference type="EMBL" id="SFW40815.1"/>
    </source>
</evidence>